<dbReference type="Proteomes" id="UP000807469">
    <property type="component" value="Unassembled WGS sequence"/>
</dbReference>
<name>A0A9P5Z4U7_9AGAR</name>
<evidence type="ECO:0000313" key="3">
    <source>
        <dbReference type="EMBL" id="KAF9481443.1"/>
    </source>
</evidence>
<organism evidence="3 4">
    <name type="scientific">Pholiota conissans</name>
    <dbReference type="NCBI Taxonomy" id="109636"/>
    <lineage>
        <taxon>Eukaryota</taxon>
        <taxon>Fungi</taxon>
        <taxon>Dikarya</taxon>
        <taxon>Basidiomycota</taxon>
        <taxon>Agaricomycotina</taxon>
        <taxon>Agaricomycetes</taxon>
        <taxon>Agaricomycetidae</taxon>
        <taxon>Agaricales</taxon>
        <taxon>Agaricineae</taxon>
        <taxon>Strophariaceae</taxon>
        <taxon>Pholiota</taxon>
    </lineage>
</organism>
<feature type="compositionally biased region" description="Low complexity" evidence="2">
    <location>
        <begin position="263"/>
        <end position="273"/>
    </location>
</feature>
<keyword evidence="1" id="KW-0175">Coiled coil</keyword>
<protein>
    <submittedName>
        <fullName evidence="3">Uncharacterized protein</fullName>
    </submittedName>
</protein>
<feature type="region of interest" description="Disordered" evidence="2">
    <location>
        <begin position="384"/>
        <end position="412"/>
    </location>
</feature>
<accession>A0A9P5Z4U7</accession>
<feature type="compositionally biased region" description="Basic and acidic residues" evidence="2">
    <location>
        <begin position="336"/>
        <end position="348"/>
    </location>
</feature>
<sequence>MFRQRDIFKETIAADRLEFENARTLWAYDRKASEGKLADQIEQYSTAMREVNELRQSKTELETLLAQERKVWEEEKARGAQELRVAKGEIVNCHKKAQDMEAERIKWEKDRDTWESENVHMSKKVAEAMDELLKVDDGLPAFWTQLLETLEEQQTEKEPGEAQNCLDGASRVTSSLLAQVQLLAISLRKVKEGALAKANESKAEIAKLQRKAAKFEEDRAKDREQWEQERERSAEQTSVAKKLLRKAEKDKGKQHTPPETQTSSSCASKAASSNKTPEEEICELKQTVKAKREPNKSLTTKNTKLAEKAQRSSSHSAAASTSSSVDKVKKLTAKVKKSEEDVRKVTAKEEKQARIADMEKMLAAYPPSQAKGSAPSVSKHIYLSDSDSVEIISRPGTPLRSSKAGKNRKSNK</sequence>
<dbReference type="EMBL" id="MU155178">
    <property type="protein sequence ID" value="KAF9481443.1"/>
    <property type="molecule type" value="Genomic_DNA"/>
</dbReference>
<gene>
    <name evidence="3" type="ORF">BDN70DRAFT_527970</name>
</gene>
<evidence type="ECO:0000256" key="2">
    <source>
        <dbReference type="SAM" id="MobiDB-lite"/>
    </source>
</evidence>
<feature type="region of interest" description="Disordered" evidence="2">
    <location>
        <begin position="212"/>
        <end position="348"/>
    </location>
</feature>
<feature type="coiled-coil region" evidence="1">
    <location>
        <begin position="37"/>
        <end position="71"/>
    </location>
</feature>
<comment type="caution">
    <text evidence="3">The sequence shown here is derived from an EMBL/GenBank/DDBJ whole genome shotgun (WGS) entry which is preliminary data.</text>
</comment>
<evidence type="ECO:0000256" key="1">
    <source>
        <dbReference type="SAM" id="Coils"/>
    </source>
</evidence>
<proteinExistence type="predicted"/>
<dbReference type="AlphaFoldDB" id="A0A9P5Z4U7"/>
<feature type="compositionally biased region" description="Low complexity" evidence="2">
    <location>
        <begin position="312"/>
        <end position="325"/>
    </location>
</feature>
<feature type="compositionally biased region" description="Basic residues" evidence="2">
    <location>
        <begin position="403"/>
        <end position="412"/>
    </location>
</feature>
<reference evidence="3" key="1">
    <citation type="submission" date="2020-11" db="EMBL/GenBank/DDBJ databases">
        <authorList>
            <consortium name="DOE Joint Genome Institute"/>
            <person name="Ahrendt S."/>
            <person name="Riley R."/>
            <person name="Andreopoulos W."/>
            <person name="Labutti K."/>
            <person name="Pangilinan J."/>
            <person name="Ruiz-Duenas F.J."/>
            <person name="Barrasa J.M."/>
            <person name="Sanchez-Garcia M."/>
            <person name="Camarero S."/>
            <person name="Miyauchi S."/>
            <person name="Serrano A."/>
            <person name="Linde D."/>
            <person name="Babiker R."/>
            <person name="Drula E."/>
            <person name="Ayuso-Fernandez I."/>
            <person name="Pacheco R."/>
            <person name="Padilla G."/>
            <person name="Ferreira P."/>
            <person name="Barriuso J."/>
            <person name="Kellner H."/>
            <person name="Castanera R."/>
            <person name="Alfaro M."/>
            <person name="Ramirez L."/>
            <person name="Pisabarro A.G."/>
            <person name="Kuo A."/>
            <person name="Tritt A."/>
            <person name="Lipzen A."/>
            <person name="He G."/>
            <person name="Yan M."/>
            <person name="Ng V."/>
            <person name="Cullen D."/>
            <person name="Martin F."/>
            <person name="Rosso M.-N."/>
            <person name="Henrissat B."/>
            <person name="Hibbett D."/>
            <person name="Martinez A.T."/>
            <person name="Grigoriev I.V."/>
        </authorList>
    </citation>
    <scope>NUCLEOTIDE SEQUENCE</scope>
    <source>
        <strain evidence="3">CIRM-BRFM 674</strain>
    </source>
</reference>
<keyword evidence="4" id="KW-1185">Reference proteome</keyword>
<feature type="compositionally biased region" description="Basic and acidic residues" evidence="2">
    <location>
        <begin position="212"/>
        <end position="234"/>
    </location>
</feature>
<evidence type="ECO:0000313" key="4">
    <source>
        <dbReference type="Proteomes" id="UP000807469"/>
    </source>
</evidence>